<keyword evidence="1" id="KW-0812">Transmembrane</keyword>
<evidence type="ECO:0000256" key="1">
    <source>
        <dbReference type="SAM" id="Phobius"/>
    </source>
</evidence>
<dbReference type="EMBL" id="JAGFBR010000011">
    <property type="protein sequence ID" value="KAH0458959.1"/>
    <property type="molecule type" value="Genomic_DNA"/>
</dbReference>
<evidence type="ECO:0000313" key="2">
    <source>
        <dbReference type="EMBL" id="KAH0458959.1"/>
    </source>
</evidence>
<protein>
    <submittedName>
        <fullName evidence="2">Uncharacterized protein</fullName>
    </submittedName>
</protein>
<proteinExistence type="predicted"/>
<feature type="transmembrane region" description="Helical" evidence="1">
    <location>
        <begin position="64"/>
        <end position="86"/>
    </location>
</feature>
<keyword evidence="3" id="KW-1185">Reference proteome</keyword>
<dbReference type="AlphaFoldDB" id="A0AAV7GTT0"/>
<comment type="caution">
    <text evidence="2">The sequence shown here is derived from an EMBL/GenBank/DDBJ whole genome shotgun (WGS) entry which is preliminary data.</text>
</comment>
<reference evidence="2 3" key="1">
    <citation type="journal article" date="2021" name="Hortic Res">
        <title>Chromosome-scale assembly of the Dendrobium chrysotoxum genome enhances the understanding of orchid evolution.</title>
        <authorList>
            <person name="Zhang Y."/>
            <person name="Zhang G.Q."/>
            <person name="Zhang D."/>
            <person name="Liu X.D."/>
            <person name="Xu X.Y."/>
            <person name="Sun W.H."/>
            <person name="Yu X."/>
            <person name="Zhu X."/>
            <person name="Wang Z.W."/>
            <person name="Zhao X."/>
            <person name="Zhong W.Y."/>
            <person name="Chen H."/>
            <person name="Yin W.L."/>
            <person name="Huang T."/>
            <person name="Niu S.C."/>
            <person name="Liu Z.J."/>
        </authorList>
    </citation>
    <scope>NUCLEOTIDE SEQUENCE [LARGE SCALE GENOMIC DNA]</scope>
    <source>
        <strain evidence="2">Lindl</strain>
    </source>
</reference>
<sequence>MLLKIRYHMLVSADTPFYLITKTKWFYNFFDIYNQRKLKSKESNGAGTRGVQGREDQEDEDQMGVVLTTATLIVSALVILVAIFSINIKVDLFDESKASMIEFVLTVGGGAAGSLLGLKGRVWVTRIASKLDSAHLDLLVESIGYQQRGLGFEAYVMVLVYAQFLRKIKEWSKAIPNETLISYIQESLSFSELCEFIYVYQPDNMLDWHIGRRLGSPTQREREVQLGLVNMHGPDQHPEGLRFKNKVIEISSIHKYEKSASHQRF</sequence>
<dbReference type="Proteomes" id="UP000775213">
    <property type="component" value="Unassembled WGS sequence"/>
</dbReference>
<gene>
    <name evidence="2" type="ORF">IEQ34_011773</name>
</gene>
<feature type="transmembrane region" description="Helical" evidence="1">
    <location>
        <begin position="98"/>
        <end position="118"/>
    </location>
</feature>
<organism evidence="2 3">
    <name type="scientific">Dendrobium chrysotoxum</name>
    <name type="common">Orchid</name>
    <dbReference type="NCBI Taxonomy" id="161865"/>
    <lineage>
        <taxon>Eukaryota</taxon>
        <taxon>Viridiplantae</taxon>
        <taxon>Streptophyta</taxon>
        <taxon>Embryophyta</taxon>
        <taxon>Tracheophyta</taxon>
        <taxon>Spermatophyta</taxon>
        <taxon>Magnoliopsida</taxon>
        <taxon>Liliopsida</taxon>
        <taxon>Asparagales</taxon>
        <taxon>Orchidaceae</taxon>
        <taxon>Epidendroideae</taxon>
        <taxon>Malaxideae</taxon>
        <taxon>Dendrobiinae</taxon>
        <taxon>Dendrobium</taxon>
    </lineage>
</organism>
<accession>A0AAV7GTT0</accession>
<evidence type="ECO:0000313" key="3">
    <source>
        <dbReference type="Proteomes" id="UP000775213"/>
    </source>
</evidence>
<keyword evidence="1" id="KW-1133">Transmembrane helix</keyword>
<name>A0AAV7GTT0_DENCH</name>
<keyword evidence="1" id="KW-0472">Membrane</keyword>